<organism evidence="2 3">
    <name type="scientific">Suillus subaureus</name>
    <dbReference type="NCBI Taxonomy" id="48587"/>
    <lineage>
        <taxon>Eukaryota</taxon>
        <taxon>Fungi</taxon>
        <taxon>Dikarya</taxon>
        <taxon>Basidiomycota</taxon>
        <taxon>Agaricomycotina</taxon>
        <taxon>Agaricomycetes</taxon>
        <taxon>Agaricomycetidae</taxon>
        <taxon>Boletales</taxon>
        <taxon>Suillineae</taxon>
        <taxon>Suillaceae</taxon>
        <taxon>Suillus</taxon>
    </lineage>
</organism>
<dbReference type="Proteomes" id="UP000807769">
    <property type="component" value="Unassembled WGS sequence"/>
</dbReference>
<name>A0A9P7EIU6_9AGAM</name>
<evidence type="ECO:0000313" key="3">
    <source>
        <dbReference type="Proteomes" id="UP000807769"/>
    </source>
</evidence>
<gene>
    <name evidence="2" type="ORF">BJ212DRAFT_1327691</name>
</gene>
<feature type="compositionally biased region" description="Low complexity" evidence="1">
    <location>
        <begin position="255"/>
        <end position="270"/>
    </location>
</feature>
<feature type="compositionally biased region" description="Polar residues" evidence="1">
    <location>
        <begin position="68"/>
        <end position="81"/>
    </location>
</feature>
<evidence type="ECO:0000256" key="1">
    <source>
        <dbReference type="SAM" id="MobiDB-lite"/>
    </source>
</evidence>
<feature type="region of interest" description="Disordered" evidence="1">
    <location>
        <begin position="62"/>
        <end position="81"/>
    </location>
</feature>
<feature type="compositionally biased region" description="Low complexity" evidence="1">
    <location>
        <begin position="223"/>
        <end position="247"/>
    </location>
</feature>
<accession>A0A9P7EIU6</accession>
<evidence type="ECO:0000313" key="2">
    <source>
        <dbReference type="EMBL" id="KAG1822416.1"/>
    </source>
</evidence>
<dbReference type="RefSeq" id="XP_041196822.1">
    <property type="nucleotide sequence ID" value="XM_041334641.1"/>
</dbReference>
<protein>
    <submittedName>
        <fullName evidence="2">Uncharacterized protein</fullName>
    </submittedName>
</protein>
<dbReference type="GeneID" id="64628658"/>
<feature type="region of interest" description="Disordered" evidence="1">
    <location>
        <begin position="214"/>
        <end position="270"/>
    </location>
</feature>
<feature type="compositionally biased region" description="Polar residues" evidence="1">
    <location>
        <begin position="176"/>
        <end position="187"/>
    </location>
</feature>
<dbReference type="OrthoDB" id="2692537at2759"/>
<dbReference type="AlphaFoldDB" id="A0A9P7EIU6"/>
<feature type="region of interest" description="Disordered" evidence="1">
    <location>
        <begin position="172"/>
        <end position="193"/>
    </location>
</feature>
<comment type="caution">
    <text evidence="2">The sequence shown here is derived from an EMBL/GenBank/DDBJ whole genome shotgun (WGS) entry which is preliminary data.</text>
</comment>
<proteinExistence type="predicted"/>
<sequence length="270" mass="29329">MEADDDSSPTGGAHPHSSAIALFARLASLHRFRPNNAEATGLLQPPTPSMLHPRVLLGHLSSLFHHSPPQNDEGNEPQQPSTLSRLDLHALLARLSSLLSRSRLNTDEEIEPHPTTHLGSHSDVLMDLLSSLFRSQPRTSEEIELPQRPMHPHVVEVPAMRDREVLFVAEPLPQNHLRTQPNGTTTPGGRPAYSLPVRMMAHLVLFLCCASPQHPDSNAHSTQQQQGQSQGPVQIQAPSPQTQPATPLASTSAGPTTPDTRTRPTRAATA</sequence>
<keyword evidence="3" id="KW-1185">Reference proteome</keyword>
<dbReference type="EMBL" id="JABBWG010000005">
    <property type="protein sequence ID" value="KAG1822416.1"/>
    <property type="molecule type" value="Genomic_DNA"/>
</dbReference>
<reference evidence="2" key="1">
    <citation type="journal article" date="2020" name="New Phytol.">
        <title>Comparative genomics reveals dynamic genome evolution in host specialist ectomycorrhizal fungi.</title>
        <authorList>
            <person name="Lofgren L.A."/>
            <person name="Nguyen N.H."/>
            <person name="Vilgalys R."/>
            <person name="Ruytinx J."/>
            <person name="Liao H.L."/>
            <person name="Branco S."/>
            <person name="Kuo A."/>
            <person name="LaButti K."/>
            <person name="Lipzen A."/>
            <person name="Andreopoulos W."/>
            <person name="Pangilinan J."/>
            <person name="Riley R."/>
            <person name="Hundley H."/>
            <person name="Na H."/>
            <person name="Barry K."/>
            <person name="Grigoriev I.V."/>
            <person name="Stajich J.E."/>
            <person name="Kennedy P.G."/>
        </authorList>
    </citation>
    <scope>NUCLEOTIDE SEQUENCE</scope>
    <source>
        <strain evidence="2">MN1</strain>
    </source>
</reference>